<feature type="domain" description="Deoxynucleoside kinase" evidence="2">
    <location>
        <begin position="319"/>
        <end position="451"/>
    </location>
</feature>
<keyword evidence="4" id="KW-1185">Reference proteome</keyword>
<sequence>MSSPSKTSQAVESARVARFTQTEPELEMETKTRSYTESKTEAGDCVKAPMDSSEYQRKEGHLAQWDWDVEKGAEIAAENTLSRECLSRSLSETRDVSVPKLLEEVCRVSNPFSAIGSTSPTAENANSTYEEEDQEHSFLFTTNAVQHLQQRQCGDWEYNFERWWKLHKDEALSYYDRKVGTFELYTLLTLLTANICESFMKDVRCDFGPQNTHVLSKGELKLLELLSSLLNKKDPLVDPTTRRVTSDVEVVPRLTRLYRRLFEEINKNLSRSSESDAGDIQEYTPQMVRYFASKLLQTRDCKKAKMMQRQEIPDQATFIAIEGPIAVGKSTFVLDAMSERVPVSLVGLCKPVDIWSDWQGTDFLENAIFDIDNDRFKFHMMVALMYRHSMVTNVFNPINNDLLARRAVIIVERSMWSEREVFIKMGVDEGRINATQENILFDIIDIFDMPIHEYVCLYSMPQMKNQMYGRAQTKFNEKYNESWCRKVVRHIRRRLVVQYTFRQLQEFASIQNGQDCGAYLQIYR</sequence>
<dbReference type="AlphaFoldDB" id="A0A433SMA2"/>
<feature type="region of interest" description="Disordered" evidence="1">
    <location>
        <begin position="1"/>
        <end position="48"/>
    </location>
</feature>
<comment type="caution">
    <text evidence="3">The sequence shown here is derived from an EMBL/GenBank/DDBJ whole genome shotgun (WGS) entry which is preliminary data.</text>
</comment>
<dbReference type="GO" id="GO:0019136">
    <property type="term" value="F:deoxynucleoside kinase activity"/>
    <property type="evidence" value="ECO:0007669"/>
    <property type="project" value="TreeGrafter"/>
</dbReference>
<feature type="compositionally biased region" description="Basic and acidic residues" evidence="1">
    <location>
        <begin position="28"/>
        <end position="44"/>
    </location>
</feature>
<dbReference type="InterPro" id="IPR050566">
    <property type="entry name" value="Deoxyribonucleoside_kinase"/>
</dbReference>
<dbReference type="Gene3D" id="3.40.50.300">
    <property type="entry name" value="P-loop containing nucleotide triphosphate hydrolases"/>
    <property type="match status" value="1"/>
</dbReference>
<evidence type="ECO:0000313" key="4">
    <source>
        <dbReference type="Proteomes" id="UP000271974"/>
    </source>
</evidence>
<evidence type="ECO:0000313" key="3">
    <source>
        <dbReference type="EMBL" id="RUS70267.1"/>
    </source>
</evidence>
<evidence type="ECO:0000259" key="2">
    <source>
        <dbReference type="Pfam" id="PF01712"/>
    </source>
</evidence>
<accession>A0A433SMA2</accession>
<feature type="compositionally biased region" description="Polar residues" evidence="1">
    <location>
        <begin position="1"/>
        <end position="11"/>
    </location>
</feature>
<dbReference type="InterPro" id="IPR031314">
    <property type="entry name" value="DNK_dom"/>
</dbReference>
<evidence type="ECO:0000256" key="1">
    <source>
        <dbReference type="SAM" id="MobiDB-lite"/>
    </source>
</evidence>
<dbReference type="Proteomes" id="UP000271974">
    <property type="component" value="Unassembled WGS sequence"/>
</dbReference>
<dbReference type="PANTHER" id="PTHR10513:SF35">
    <property type="entry name" value="DEOXYADENOSINE KINASE"/>
    <property type="match status" value="1"/>
</dbReference>
<gene>
    <name evidence="3" type="ORF">EGW08_021944</name>
</gene>
<dbReference type="PANTHER" id="PTHR10513">
    <property type="entry name" value="DEOXYNUCLEOSIDE KINASE"/>
    <property type="match status" value="1"/>
</dbReference>
<name>A0A433SMA2_ELYCH</name>
<proteinExistence type="predicted"/>
<protein>
    <recommendedName>
        <fullName evidence="2">Deoxynucleoside kinase domain-containing protein</fullName>
    </recommendedName>
</protein>
<dbReference type="InterPro" id="IPR027417">
    <property type="entry name" value="P-loop_NTPase"/>
</dbReference>
<dbReference type="Pfam" id="PF01712">
    <property type="entry name" value="dNK"/>
    <property type="match status" value="1"/>
</dbReference>
<dbReference type="OrthoDB" id="567086at2759"/>
<dbReference type="GO" id="GO:0005737">
    <property type="term" value="C:cytoplasm"/>
    <property type="evidence" value="ECO:0007669"/>
    <property type="project" value="TreeGrafter"/>
</dbReference>
<organism evidence="3 4">
    <name type="scientific">Elysia chlorotica</name>
    <name type="common">Eastern emerald elysia</name>
    <name type="synonym">Sea slug</name>
    <dbReference type="NCBI Taxonomy" id="188477"/>
    <lineage>
        <taxon>Eukaryota</taxon>
        <taxon>Metazoa</taxon>
        <taxon>Spiralia</taxon>
        <taxon>Lophotrochozoa</taxon>
        <taxon>Mollusca</taxon>
        <taxon>Gastropoda</taxon>
        <taxon>Heterobranchia</taxon>
        <taxon>Euthyneura</taxon>
        <taxon>Panpulmonata</taxon>
        <taxon>Sacoglossa</taxon>
        <taxon>Placobranchoidea</taxon>
        <taxon>Plakobranchidae</taxon>
        <taxon>Elysia</taxon>
    </lineage>
</organism>
<dbReference type="EMBL" id="RQTK01001446">
    <property type="protein sequence ID" value="RUS70267.1"/>
    <property type="molecule type" value="Genomic_DNA"/>
</dbReference>
<reference evidence="3 4" key="1">
    <citation type="submission" date="2019-01" db="EMBL/GenBank/DDBJ databases">
        <title>A draft genome assembly of the solar-powered sea slug Elysia chlorotica.</title>
        <authorList>
            <person name="Cai H."/>
            <person name="Li Q."/>
            <person name="Fang X."/>
            <person name="Li J."/>
            <person name="Curtis N.E."/>
            <person name="Altenburger A."/>
            <person name="Shibata T."/>
            <person name="Feng M."/>
            <person name="Maeda T."/>
            <person name="Schwartz J.A."/>
            <person name="Shigenobu S."/>
            <person name="Lundholm N."/>
            <person name="Nishiyama T."/>
            <person name="Yang H."/>
            <person name="Hasebe M."/>
            <person name="Li S."/>
            <person name="Pierce S.K."/>
            <person name="Wang J."/>
        </authorList>
    </citation>
    <scope>NUCLEOTIDE SEQUENCE [LARGE SCALE GENOMIC DNA]</scope>
    <source>
        <strain evidence="3">EC2010</strain>
        <tissue evidence="3">Whole organism of an adult</tissue>
    </source>
</reference>
<dbReference type="SUPFAM" id="SSF52540">
    <property type="entry name" value="P-loop containing nucleoside triphosphate hydrolases"/>
    <property type="match status" value="1"/>
</dbReference>